<feature type="transmembrane region" description="Helical" evidence="23">
    <location>
        <begin position="344"/>
        <end position="366"/>
    </location>
</feature>
<dbReference type="InterPro" id="IPR013437">
    <property type="entry name" value="FtsW"/>
</dbReference>
<evidence type="ECO:0000256" key="18">
    <source>
        <dbReference type="ARBA" id="ARBA00041418"/>
    </source>
</evidence>
<evidence type="ECO:0000256" key="15">
    <source>
        <dbReference type="ARBA" id="ARBA00033270"/>
    </source>
</evidence>
<comment type="function">
    <text evidence="21">Peptidoglycan polymerase that is essential for cell division.</text>
</comment>
<dbReference type="AlphaFoldDB" id="A0A9D5X3I7"/>
<evidence type="ECO:0000256" key="2">
    <source>
        <dbReference type="ARBA" id="ARBA00004752"/>
    </source>
</evidence>
<dbReference type="EMBL" id="JABZGU010000060">
    <property type="protein sequence ID" value="MBF4802859.1"/>
    <property type="molecule type" value="Genomic_DNA"/>
</dbReference>
<feature type="transmembrane region" description="Helical" evidence="23">
    <location>
        <begin position="44"/>
        <end position="62"/>
    </location>
</feature>
<feature type="transmembrane region" description="Helical" evidence="23">
    <location>
        <begin position="226"/>
        <end position="243"/>
    </location>
</feature>
<comment type="pathway">
    <text evidence="2">Cell wall biogenesis; peptidoglycan biosynthesis.</text>
</comment>
<dbReference type="GO" id="GO:0009252">
    <property type="term" value="P:peptidoglycan biosynthetic process"/>
    <property type="evidence" value="ECO:0007669"/>
    <property type="project" value="UniProtKB-KW"/>
</dbReference>
<evidence type="ECO:0000256" key="6">
    <source>
        <dbReference type="ARBA" id="ARBA00022679"/>
    </source>
</evidence>
<dbReference type="NCBIfam" id="TIGR02614">
    <property type="entry name" value="ftsW"/>
    <property type="match status" value="1"/>
</dbReference>
<feature type="transmembrane region" description="Helical" evidence="23">
    <location>
        <begin position="82"/>
        <end position="100"/>
    </location>
</feature>
<dbReference type="GO" id="GO:0051301">
    <property type="term" value="P:cell division"/>
    <property type="evidence" value="ECO:0007669"/>
    <property type="project" value="UniProtKB-KW"/>
</dbReference>
<keyword evidence="10 23" id="KW-1133">Transmembrane helix</keyword>
<proteinExistence type="inferred from homology"/>
<evidence type="ECO:0000256" key="8">
    <source>
        <dbReference type="ARBA" id="ARBA00022960"/>
    </source>
</evidence>
<sequence length="509" mass="55170">MSTSRNRTGERAQQPRTSRQKSSEGSQAKGRFGAIPERFMQPRLVLLVSTAILVCFGLVMIYSASSISAMTSEDMGYNPFYYVQRQLGFAAAGVALAFIVSRIDYRAVVRNFQVPIWIVTIGMLAIIFTPIAGADAYGATRWISIGPFSFQPSEFAKITILISVSYLAQQYFIDQTIDQMEFFKKFAIAALAPLLLILAQPDKGSTLIIVGTLLVIGYLADVDRRVLATIAVAGFIGFAFLSLKDDYSRARVVTMLNPWADYYGAGYQLAQGFYAFGSGGIFGVGFGFSRQKYSYLPMAHNDFIFAVIGEELGFIGVLGLLAVFGALVWAGFKIARYAPDLTGRLIAAGCTSMFIIQAFVNIGGVLGLLPLSGKPLPFISYGGSTIMSSILMVGLLMSVSRQSRLPETEYDRQRASWSIAEEQDTFDAPGFAGLTMVDGGVGVGTPLPRSSRPKSSAQSSARPSRGVLRSRDDGAPQGRITTDASGRRRIDLGPSASDRLRGSNTRPRR</sequence>
<dbReference type="GO" id="GO:0008955">
    <property type="term" value="F:peptidoglycan glycosyltransferase activity"/>
    <property type="evidence" value="ECO:0007669"/>
    <property type="project" value="UniProtKB-EC"/>
</dbReference>
<feature type="transmembrane region" description="Helical" evidence="23">
    <location>
        <begin position="204"/>
        <end position="220"/>
    </location>
</feature>
<keyword evidence="7 23" id="KW-0812">Transmembrane</keyword>
<protein>
    <recommendedName>
        <fullName evidence="17">Probable peptidoglycan glycosyltransferase FtsW</fullName>
        <ecNumber evidence="19">2.4.99.28</ecNumber>
    </recommendedName>
    <alternativeName>
        <fullName evidence="18">Cell division protein FtsW</fullName>
    </alternativeName>
    <alternativeName>
        <fullName evidence="15">Cell wall polymerase</fullName>
    </alternativeName>
    <alternativeName>
        <fullName evidence="14">Peptidoglycan polymerase</fullName>
    </alternativeName>
</protein>
<dbReference type="Proteomes" id="UP000787322">
    <property type="component" value="Unassembled WGS sequence"/>
</dbReference>
<keyword evidence="4" id="KW-0132">Cell division</keyword>
<evidence type="ECO:0000313" key="24">
    <source>
        <dbReference type="EMBL" id="MBF4802859.1"/>
    </source>
</evidence>
<keyword evidence="6" id="KW-0808">Transferase</keyword>
<comment type="catalytic activity">
    <reaction evidence="20">
        <text>[GlcNAc-(1-&gt;4)-Mur2Ac(oyl-L-Ala-gamma-D-Glu-L-Lys-D-Ala-D-Ala)](n)-di-trans,octa-cis-undecaprenyl diphosphate + beta-D-GlcNAc-(1-&gt;4)-Mur2Ac(oyl-L-Ala-gamma-D-Glu-L-Lys-D-Ala-D-Ala)-di-trans,octa-cis-undecaprenyl diphosphate = [GlcNAc-(1-&gt;4)-Mur2Ac(oyl-L-Ala-gamma-D-Glu-L-Lys-D-Ala-D-Ala)](n+1)-di-trans,octa-cis-undecaprenyl diphosphate + di-trans,octa-cis-undecaprenyl diphosphate + H(+)</text>
        <dbReference type="Rhea" id="RHEA:23708"/>
        <dbReference type="Rhea" id="RHEA-COMP:9602"/>
        <dbReference type="Rhea" id="RHEA-COMP:9603"/>
        <dbReference type="ChEBI" id="CHEBI:15378"/>
        <dbReference type="ChEBI" id="CHEBI:58405"/>
        <dbReference type="ChEBI" id="CHEBI:60033"/>
        <dbReference type="ChEBI" id="CHEBI:78435"/>
        <dbReference type="EC" id="2.4.99.28"/>
    </reaction>
</comment>
<keyword evidence="13" id="KW-0961">Cell wall biogenesis/degradation</keyword>
<dbReference type="GO" id="GO:0015648">
    <property type="term" value="F:lipid-linked peptidoglycan transporter activity"/>
    <property type="evidence" value="ECO:0007669"/>
    <property type="project" value="TreeGrafter"/>
</dbReference>
<keyword evidence="3" id="KW-1003">Cell membrane</keyword>
<evidence type="ECO:0000256" key="20">
    <source>
        <dbReference type="ARBA" id="ARBA00049902"/>
    </source>
</evidence>
<evidence type="ECO:0000256" key="22">
    <source>
        <dbReference type="SAM" id="MobiDB-lite"/>
    </source>
</evidence>
<evidence type="ECO:0000256" key="13">
    <source>
        <dbReference type="ARBA" id="ARBA00023316"/>
    </source>
</evidence>
<dbReference type="GO" id="GO:0005886">
    <property type="term" value="C:plasma membrane"/>
    <property type="evidence" value="ECO:0007669"/>
    <property type="project" value="UniProtKB-SubCell"/>
</dbReference>
<dbReference type="GO" id="GO:0008360">
    <property type="term" value="P:regulation of cell shape"/>
    <property type="evidence" value="ECO:0007669"/>
    <property type="project" value="UniProtKB-KW"/>
</dbReference>
<keyword evidence="9" id="KW-0573">Peptidoglycan synthesis</keyword>
<keyword evidence="11 23" id="KW-0472">Membrane</keyword>
<feature type="region of interest" description="Disordered" evidence="22">
    <location>
        <begin position="1"/>
        <end position="29"/>
    </location>
</feature>
<comment type="caution">
    <text evidence="24">The sequence shown here is derived from an EMBL/GenBank/DDBJ whole genome shotgun (WGS) entry which is preliminary data.</text>
</comment>
<keyword evidence="8" id="KW-0133">Cell shape</keyword>
<evidence type="ECO:0000256" key="5">
    <source>
        <dbReference type="ARBA" id="ARBA00022676"/>
    </source>
</evidence>
<keyword evidence="5" id="KW-0328">Glycosyltransferase</keyword>
<evidence type="ECO:0000256" key="7">
    <source>
        <dbReference type="ARBA" id="ARBA00022692"/>
    </source>
</evidence>
<evidence type="ECO:0000256" key="1">
    <source>
        <dbReference type="ARBA" id="ARBA00004651"/>
    </source>
</evidence>
<dbReference type="EC" id="2.4.99.28" evidence="19"/>
<evidence type="ECO:0000256" key="3">
    <source>
        <dbReference type="ARBA" id="ARBA00022475"/>
    </source>
</evidence>
<feature type="transmembrane region" description="Helical" evidence="23">
    <location>
        <begin position="378"/>
        <end position="397"/>
    </location>
</feature>
<evidence type="ECO:0000256" key="21">
    <source>
        <dbReference type="ARBA" id="ARBA00049966"/>
    </source>
</evidence>
<dbReference type="PANTHER" id="PTHR30474">
    <property type="entry name" value="CELL CYCLE PROTEIN"/>
    <property type="match status" value="1"/>
</dbReference>
<evidence type="ECO:0000256" key="10">
    <source>
        <dbReference type="ARBA" id="ARBA00022989"/>
    </source>
</evidence>
<evidence type="ECO:0000256" key="19">
    <source>
        <dbReference type="ARBA" id="ARBA00044770"/>
    </source>
</evidence>
<evidence type="ECO:0000256" key="17">
    <source>
        <dbReference type="ARBA" id="ARBA00041185"/>
    </source>
</evidence>
<dbReference type="PANTHER" id="PTHR30474:SF2">
    <property type="entry name" value="PEPTIDOGLYCAN GLYCOSYLTRANSFERASE FTSW-RELATED"/>
    <property type="match status" value="1"/>
</dbReference>
<feature type="region of interest" description="Disordered" evidence="22">
    <location>
        <begin position="442"/>
        <end position="509"/>
    </location>
</feature>
<evidence type="ECO:0000256" key="11">
    <source>
        <dbReference type="ARBA" id="ARBA00023136"/>
    </source>
</evidence>
<organism evidence="24 25">
    <name type="scientific">Lancefieldella parvula</name>
    <dbReference type="NCBI Taxonomy" id="1382"/>
    <lineage>
        <taxon>Bacteria</taxon>
        <taxon>Bacillati</taxon>
        <taxon>Actinomycetota</taxon>
        <taxon>Coriobacteriia</taxon>
        <taxon>Coriobacteriales</taxon>
        <taxon>Atopobiaceae</taxon>
        <taxon>Lancefieldella</taxon>
    </lineage>
</organism>
<evidence type="ECO:0000256" key="12">
    <source>
        <dbReference type="ARBA" id="ARBA00023306"/>
    </source>
</evidence>
<name>A0A9D5X3I7_9ACTN</name>
<feature type="transmembrane region" description="Helical" evidence="23">
    <location>
        <begin position="112"/>
        <end position="132"/>
    </location>
</feature>
<evidence type="ECO:0000256" key="4">
    <source>
        <dbReference type="ARBA" id="ARBA00022618"/>
    </source>
</evidence>
<evidence type="ECO:0000256" key="16">
    <source>
        <dbReference type="ARBA" id="ARBA00038053"/>
    </source>
</evidence>
<evidence type="ECO:0000256" key="9">
    <source>
        <dbReference type="ARBA" id="ARBA00022984"/>
    </source>
</evidence>
<comment type="similarity">
    <text evidence="16">Belongs to the SEDS family. FtsW subfamily.</text>
</comment>
<dbReference type="GO" id="GO:0071555">
    <property type="term" value="P:cell wall organization"/>
    <property type="evidence" value="ECO:0007669"/>
    <property type="project" value="UniProtKB-KW"/>
</dbReference>
<feature type="transmembrane region" description="Helical" evidence="23">
    <location>
        <begin position="264"/>
        <end position="288"/>
    </location>
</feature>
<evidence type="ECO:0000256" key="14">
    <source>
        <dbReference type="ARBA" id="ARBA00032370"/>
    </source>
</evidence>
<reference evidence="24" key="1">
    <citation type="submission" date="2020-04" db="EMBL/GenBank/DDBJ databases">
        <title>Deep metagenomics examines the oral microbiome during advanced dental caries in children, revealing novel taxa and co-occurrences with host molecules.</title>
        <authorList>
            <person name="Baker J.L."/>
            <person name="Morton J.T."/>
            <person name="Dinis M."/>
            <person name="Alvarez R."/>
            <person name="Tran N.C."/>
            <person name="Knight R."/>
            <person name="Edlund A."/>
        </authorList>
    </citation>
    <scope>NUCLEOTIDE SEQUENCE</scope>
    <source>
        <strain evidence="24">JCVI_3_bin.11</strain>
    </source>
</reference>
<comment type="subcellular location">
    <subcellularLocation>
        <location evidence="1">Cell membrane</location>
        <topology evidence="1">Multi-pass membrane protein</topology>
    </subcellularLocation>
</comment>
<evidence type="ECO:0000313" key="25">
    <source>
        <dbReference type="Proteomes" id="UP000787322"/>
    </source>
</evidence>
<gene>
    <name evidence="24" type="primary">ftsW</name>
    <name evidence="24" type="ORF">HXK24_03420</name>
</gene>
<feature type="compositionally biased region" description="Low complexity" evidence="22">
    <location>
        <begin position="448"/>
        <end position="465"/>
    </location>
</feature>
<keyword evidence="12" id="KW-0131">Cell cycle</keyword>
<dbReference type="GO" id="GO:0032153">
    <property type="term" value="C:cell division site"/>
    <property type="evidence" value="ECO:0007669"/>
    <property type="project" value="TreeGrafter"/>
</dbReference>
<dbReference type="Pfam" id="PF01098">
    <property type="entry name" value="FTSW_RODA_SPOVE"/>
    <property type="match status" value="1"/>
</dbReference>
<feature type="transmembrane region" description="Helical" evidence="23">
    <location>
        <begin position="312"/>
        <end position="332"/>
    </location>
</feature>
<dbReference type="InterPro" id="IPR001182">
    <property type="entry name" value="FtsW/RodA"/>
</dbReference>
<accession>A0A9D5X3I7</accession>
<evidence type="ECO:0000256" key="23">
    <source>
        <dbReference type="SAM" id="Phobius"/>
    </source>
</evidence>